<accession>A0A1R0Z8Q9</accession>
<name>A0A1R0Z8Q9_9BACL</name>
<dbReference type="EMBL" id="MPTW01000026">
    <property type="protein sequence ID" value="OME64604.1"/>
    <property type="molecule type" value="Genomic_DNA"/>
</dbReference>
<keyword evidence="1" id="KW-0812">Transmembrane</keyword>
<keyword evidence="1" id="KW-0472">Membrane</keyword>
<protein>
    <submittedName>
        <fullName evidence="2">Uncharacterized protein</fullName>
    </submittedName>
</protein>
<evidence type="ECO:0000313" key="2">
    <source>
        <dbReference type="EMBL" id="OME64604.1"/>
    </source>
</evidence>
<gene>
    <name evidence="2" type="ORF">BSK65_27465</name>
</gene>
<dbReference type="AlphaFoldDB" id="A0A1R0Z8Q9"/>
<keyword evidence="1" id="KW-1133">Transmembrane helix</keyword>
<dbReference type="Proteomes" id="UP000187425">
    <property type="component" value="Unassembled WGS sequence"/>
</dbReference>
<reference evidence="2 3" key="1">
    <citation type="submission" date="2016-11" db="EMBL/GenBank/DDBJ databases">
        <title>Paenibacillus species isolates.</title>
        <authorList>
            <person name="Beno S.M."/>
        </authorList>
    </citation>
    <scope>NUCLEOTIDE SEQUENCE [LARGE SCALE GENOMIC DNA]</scope>
    <source>
        <strain evidence="2 3">FSL H7-0443</strain>
    </source>
</reference>
<evidence type="ECO:0000313" key="3">
    <source>
        <dbReference type="Proteomes" id="UP000187425"/>
    </source>
</evidence>
<proteinExistence type="predicted"/>
<comment type="caution">
    <text evidence="2">The sequence shown here is derived from an EMBL/GenBank/DDBJ whole genome shotgun (WGS) entry which is preliminary data.</text>
</comment>
<dbReference type="RefSeq" id="WP_076286809.1">
    <property type="nucleotide sequence ID" value="NZ_MPTW01000026.1"/>
</dbReference>
<evidence type="ECO:0000256" key="1">
    <source>
        <dbReference type="SAM" id="Phobius"/>
    </source>
</evidence>
<feature type="transmembrane region" description="Helical" evidence="1">
    <location>
        <begin position="6"/>
        <end position="26"/>
    </location>
</feature>
<organism evidence="2 3">
    <name type="scientific">Paenibacillus odorifer</name>
    <dbReference type="NCBI Taxonomy" id="189426"/>
    <lineage>
        <taxon>Bacteria</taxon>
        <taxon>Bacillati</taxon>
        <taxon>Bacillota</taxon>
        <taxon>Bacilli</taxon>
        <taxon>Bacillales</taxon>
        <taxon>Paenibacillaceae</taxon>
        <taxon>Paenibacillus</taxon>
    </lineage>
</organism>
<sequence>MSVKKLVLSMSGTFVLGIIVGGALLYNNSVYNSVKDALNGNATQNSVGSVDMSGMTQVNIQGMDLEAAMMAVQSSRASMLEDQLKDQIASVQAKNETISKLNQLLGVINEELAKFPSGAEANAAVKLEDDKGAMFTAMSMAIPQTKGQLENLLGQIKSQIDSASNSQQMDMLRLQSLTNKRNEAFDTMTNFIKKMQDSRSSVIGNMR</sequence>